<dbReference type="GO" id="GO:0016787">
    <property type="term" value="F:hydrolase activity"/>
    <property type="evidence" value="ECO:0007669"/>
    <property type="project" value="UniProtKB-KW"/>
</dbReference>
<accession>A0ABU5DCQ6</accession>
<dbReference type="PANTHER" id="PTHR22946">
    <property type="entry name" value="DIENELACTONE HYDROLASE DOMAIN-CONTAINING PROTEIN-RELATED"/>
    <property type="match status" value="1"/>
</dbReference>
<evidence type="ECO:0000313" key="3">
    <source>
        <dbReference type="Proteomes" id="UP001285263"/>
    </source>
</evidence>
<proteinExistence type="predicted"/>
<organism evidence="2 3">
    <name type="scientific">Roseateles agri</name>
    <dbReference type="NCBI Taxonomy" id="3098619"/>
    <lineage>
        <taxon>Bacteria</taxon>
        <taxon>Pseudomonadati</taxon>
        <taxon>Pseudomonadota</taxon>
        <taxon>Betaproteobacteria</taxon>
        <taxon>Burkholderiales</taxon>
        <taxon>Sphaerotilaceae</taxon>
        <taxon>Roseateles</taxon>
    </lineage>
</organism>
<dbReference type="PANTHER" id="PTHR22946:SF9">
    <property type="entry name" value="POLYKETIDE TRANSFERASE AF380"/>
    <property type="match status" value="1"/>
</dbReference>
<dbReference type="Proteomes" id="UP001285263">
    <property type="component" value="Unassembled WGS sequence"/>
</dbReference>
<reference evidence="2 3" key="1">
    <citation type="submission" date="2023-11" db="EMBL/GenBank/DDBJ databases">
        <title>Paucibacter sp. nov., isolated from fresh soil in Korea.</title>
        <authorList>
            <person name="Le N.T.T."/>
        </authorList>
    </citation>
    <scope>NUCLEOTIDE SEQUENCE [LARGE SCALE GENOMIC DNA]</scope>
    <source>
        <strain evidence="2 3">R3-3</strain>
    </source>
</reference>
<evidence type="ECO:0000313" key="2">
    <source>
        <dbReference type="EMBL" id="MDY0744065.1"/>
    </source>
</evidence>
<sequence>MEHQSMSSRARRFIDAIVIAVSVLGALAGCAASTPVDQGAAPERLATDIRESVLRVPAAVFDAFGNKLSADLLVTTYRPPGPGPFPLVVISHGRSVKGRADYKRPRFESAARFFVRKGFAVAVPLRIGYGELAAVGDPESSLRCDSPRYDVPAKVAAEQIAAVVKAITASEDIDAHRVVLVGQSVGGFATIAATAVHIDGVVAAIDFAGGHGGDPDQHAGEPCGTAQLRRSFADFGRRAAQGGHAVPTLWVFTENDRYFSPRYQKQWSETYRDAGGLVETRLMPAFGSDGHQLFGQGNDIWQPLVDEFLKPLGFTTPGVVAVPAARDGVAVDDETALPQSSLLSGYRKFLAAKEPRAFATDGSHWGYASGDDAPSRALAFCERKAEADAPCRLYAVDHAVVWKQP</sequence>
<dbReference type="RefSeq" id="WP_320421971.1">
    <property type="nucleotide sequence ID" value="NZ_JAXCLA010000002.1"/>
</dbReference>
<name>A0ABU5DCQ6_9BURK</name>
<dbReference type="EMBL" id="JAXCLA010000002">
    <property type="protein sequence ID" value="MDY0744065.1"/>
    <property type="molecule type" value="Genomic_DNA"/>
</dbReference>
<gene>
    <name evidence="2" type="ORF">SNE35_06095</name>
</gene>
<evidence type="ECO:0000256" key="1">
    <source>
        <dbReference type="ARBA" id="ARBA00022801"/>
    </source>
</evidence>
<dbReference type="SUPFAM" id="SSF53474">
    <property type="entry name" value="alpha/beta-Hydrolases"/>
    <property type="match status" value="1"/>
</dbReference>
<dbReference type="Gene3D" id="3.40.50.1820">
    <property type="entry name" value="alpha/beta hydrolase"/>
    <property type="match status" value="1"/>
</dbReference>
<protein>
    <submittedName>
        <fullName evidence="2">Dienelactone hydrolase</fullName>
    </submittedName>
</protein>
<keyword evidence="1 2" id="KW-0378">Hydrolase</keyword>
<dbReference type="InterPro" id="IPR050261">
    <property type="entry name" value="FrsA_esterase"/>
</dbReference>
<comment type="caution">
    <text evidence="2">The sequence shown here is derived from an EMBL/GenBank/DDBJ whole genome shotgun (WGS) entry which is preliminary data.</text>
</comment>
<keyword evidence="3" id="KW-1185">Reference proteome</keyword>
<dbReference type="InterPro" id="IPR029058">
    <property type="entry name" value="AB_hydrolase_fold"/>
</dbReference>